<dbReference type="PANTHER" id="PTHR46413">
    <property type="entry name" value="HEAVY METAL-ASSOCIATED ISOPRENYLATED PLANT PROTEIN 6"/>
    <property type="match status" value="1"/>
</dbReference>
<protein>
    <recommendedName>
        <fullName evidence="2">HMA domain-containing protein</fullName>
    </recommendedName>
</protein>
<dbReference type="PROSITE" id="PS50846">
    <property type="entry name" value="HMA_2"/>
    <property type="match status" value="2"/>
</dbReference>
<feature type="compositionally biased region" description="Gly residues" evidence="1">
    <location>
        <begin position="230"/>
        <end position="239"/>
    </location>
</feature>
<evidence type="ECO:0000259" key="2">
    <source>
        <dbReference type="PROSITE" id="PS50846"/>
    </source>
</evidence>
<comment type="caution">
    <text evidence="3">The sequence shown here is derived from an EMBL/GenBank/DDBJ whole genome shotgun (WGS) entry which is preliminary data.</text>
</comment>
<evidence type="ECO:0000313" key="4">
    <source>
        <dbReference type="Proteomes" id="UP001420932"/>
    </source>
</evidence>
<feature type="region of interest" description="Disordered" evidence="1">
    <location>
        <begin position="92"/>
        <end position="123"/>
    </location>
</feature>
<dbReference type="EMBL" id="JBBNAF010000007">
    <property type="protein sequence ID" value="KAK9127512.1"/>
    <property type="molecule type" value="Genomic_DNA"/>
</dbReference>
<dbReference type="InterPro" id="IPR006121">
    <property type="entry name" value="HMA_dom"/>
</dbReference>
<feature type="domain" description="HMA" evidence="2">
    <location>
        <begin position="26"/>
        <end position="89"/>
    </location>
</feature>
<feature type="region of interest" description="Disordered" evidence="1">
    <location>
        <begin position="188"/>
        <end position="243"/>
    </location>
</feature>
<dbReference type="Gene3D" id="3.30.70.100">
    <property type="match status" value="2"/>
</dbReference>
<dbReference type="PANTHER" id="PTHR46413:SF1">
    <property type="entry name" value="HEAVY METAL-ASSOCIATED ISOPRENYLATED PLANT PROTEIN 6"/>
    <property type="match status" value="1"/>
</dbReference>
<accession>A0AAP0J4K8</accession>
<dbReference type="Proteomes" id="UP001420932">
    <property type="component" value="Unassembled WGS sequence"/>
</dbReference>
<dbReference type="GO" id="GO:0046872">
    <property type="term" value="F:metal ion binding"/>
    <property type="evidence" value="ECO:0007669"/>
    <property type="project" value="InterPro"/>
</dbReference>
<feature type="region of interest" description="Disordered" evidence="1">
    <location>
        <begin position="1"/>
        <end position="27"/>
    </location>
</feature>
<feature type="compositionally biased region" description="Gly residues" evidence="1">
    <location>
        <begin position="16"/>
        <end position="25"/>
    </location>
</feature>
<dbReference type="AlphaFoldDB" id="A0AAP0J4K8"/>
<sequence>MGEKESKSEGGEAKKGGGGGGGDGGSIAVVLKLDMHCEGCAKKVRKTVKNFQGVESVEVNSETNKLTVKGKVDPAKLRERVEYKTKKKVELVSPQVKKDGGEKKTEEKSSEKKAGDDKEKKKEPQVVTLVLKIPLHCEGCIKKIRKIITKYKEVQLVTIDASKDLVTIKGTMDPKSFLPTLKEKLKRSVDVVPPKPADGTDKKPADADAKKGKAPAAAAGGGDGEKEKSGGGGGGGDGGGAKKEENKVANRMEYYSPGYGFEYGPGPGHVLVQPGPGPFHGYGFGYGPGAAEPVHGYGPGMGGPVHGYGNGYMAEYAHTHAHAPQMFSDENPNACSVM</sequence>
<evidence type="ECO:0000313" key="3">
    <source>
        <dbReference type="EMBL" id="KAK9127512.1"/>
    </source>
</evidence>
<keyword evidence="4" id="KW-1185">Reference proteome</keyword>
<reference evidence="3 4" key="1">
    <citation type="submission" date="2024-01" db="EMBL/GenBank/DDBJ databases">
        <title>Genome assemblies of Stephania.</title>
        <authorList>
            <person name="Yang L."/>
        </authorList>
    </citation>
    <scope>NUCLEOTIDE SEQUENCE [LARGE SCALE GENOMIC DNA]</scope>
    <source>
        <strain evidence="3">YNDBR</strain>
        <tissue evidence="3">Leaf</tissue>
    </source>
</reference>
<organism evidence="3 4">
    <name type="scientific">Stephania yunnanensis</name>
    <dbReference type="NCBI Taxonomy" id="152371"/>
    <lineage>
        <taxon>Eukaryota</taxon>
        <taxon>Viridiplantae</taxon>
        <taxon>Streptophyta</taxon>
        <taxon>Embryophyta</taxon>
        <taxon>Tracheophyta</taxon>
        <taxon>Spermatophyta</taxon>
        <taxon>Magnoliopsida</taxon>
        <taxon>Ranunculales</taxon>
        <taxon>Menispermaceae</taxon>
        <taxon>Menispermoideae</taxon>
        <taxon>Cissampelideae</taxon>
        <taxon>Stephania</taxon>
    </lineage>
</organism>
<dbReference type="Pfam" id="PF00403">
    <property type="entry name" value="HMA"/>
    <property type="match status" value="2"/>
</dbReference>
<dbReference type="SUPFAM" id="SSF55008">
    <property type="entry name" value="HMA, heavy metal-associated domain"/>
    <property type="match status" value="2"/>
</dbReference>
<dbReference type="InterPro" id="IPR044594">
    <property type="entry name" value="HIPP01/3/5/6"/>
</dbReference>
<dbReference type="CDD" id="cd00371">
    <property type="entry name" value="HMA"/>
    <property type="match status" value="1"/>
</dbReference>
<feature type="compositionally biased region" description="Basic and acidic residues" evidence="1">
    <location>
        <begin position="1"/>
        <end position="15"/>
    </location>
</feature>
<feature type="domain" description="HMA" evidence="2">
    <location>
        <begin position="126"/>
        <end position="197"/>
    </location>
</feature>
<name>A0AAP0J4K8_9MAGN</name>
<dbReference type="InterPro" id="IPR036163">
    <property type="entry name" value="HMA_dom_sf"/>
</dbReference>
<feature type="compositionally biased region" description="Basic and acidic residues" evidence="1">
    <location>
        <begin position="198"/>
        <end position="211"/>
    </location>
</feature>
<gene>
    <name evidence="3" type="ORF">Syun_016309</name>
</gene>
<evidence type="ECO:0000256" key="1">
    <source>
        <dbReference type="SAM" id="MobiDB-lite"/>
    </source>
</evidence>
<proteinExistence type="predicted"/>